<evidence type="ECO:0000259" key="8">
    <source>
        <dbReference type="PROSITE" id="PS51790"/>
    </source>
</evidence>
<evidence type="ECO:0000313" key="9">
    <source>
        <dbReference type="EMBL" id="MEL1245038.1"/>
    </source>
</evidence>
<keyword evidence="10" id="KW-1185">Reference proteome</keyword>
<dbReference type="Proteomes" id="UP001464555">
    <property type="component" value="Unassembled WGS sequence"/>
</dbReference>
<dbReference type="RefSeq" id="WP_341697351.1">
    <property type="nucleotide sequence ID" value="NZ_JBBYHR010000006.1"/>
</dbReference>
<comment type="catalytic activity">
    <reaction evidence="4 7">
        <text>L-methionyl-[protein] + [thioredoxin]-disulfide + H2O = L-methionyl-(S)-S-oxide-[protein] + [thioredoxin]-dithiol</text>
        <dbReference type="Rhea" id="RHEA:14217"/>
        <dbReference type="Rhea" id="RHEA-COMP:10698"/>
        <dbReference type="Rhea" id="RHEA-COMP:10700"/>
        <dbReference type="Rhea" id="RHEA-COMP:12313"/>
        <dbReference type="Rhea" id="RHEA-COMP:12315"/>
        <dbReference type="ChEBI" id="CHEBI:15377"/>
        <dbReference type="ChEBI" id="CHEBI:16044"/>
        <dbReference type="ChEBI" id="CHEBI:29950"/>
        <dbReference type="ChEBI" id="CHEBI:44120"/>
        <dbReference type="ChEBI" id="CHEBI:50058"/>
        <dbReference type="EC" id="1.8.4.11"/>
    </reaction>
</comment>
<evidence type="ECO:0000256" key="3">
    <source>
        <dbReference type="ARBA" id="ARBA00024679"/>
    </source>
</evidence>
<dbReference type="InterPro" id="IPR011057">
    <property type="entry name" value="Mss4-like_sf"/>
</dbReference>
<comment type="catalytic activity">
    <reaction evidence="6 7">
        <text>[thioredoxin]-disulfide + L-methionine + H2O = L-methionine (S)-S-oxide + [thioredoxin]-dithiol</text>
        <dbReference type="Rhea" id="RHEA:19993"/>
        <dbReference type="Rhea" id="RHEA-COMP:10698"/>
        <dbReference type="Rhea" id="RHEA-COMP:10700"/>
        <dbReference type="ChEBI" id="CHEBI:15377"/>
        <dbReference type="ChEBI" id="CHEBI:29950"/>
        <dbReference type="ChEBI" id="CHEBI:50058"/>
        <dbReference type="ChEBI" id="CHEBI:57844"/>
        <dbReference type="ChEBI" id="CHEBI:58772"/>
        <dbReference type="EC" id="1.8.4.11"/>
    </reaction>
</comment>
<gene>
    <name evidence="7" type="primary">msrA</name>
    <name evidence="9" type="ORF">AAEO56_12240</name>
</gene>
<dbReference type="GO" id="GO:0033743">
    <property type="term" value="F:peptide-methionine (R)-S-oxide reductase activity"/>
    <property type="evidence" value="ECO:0007669"/>
    <property type="project" value="UniProtKB-EC"/>
</dbReference>
<evidence type="ECO:0000313" key="10">
    <source>
        <dbReference type="Proteomes" id="UP001464555"/>
    </source>
</evidence>
<dbReference type="SUPFAM" id="SSF51316">
    <property type="entry name" value="Mss4-like"/>
    <property type="match status" value="1"/>
</dbReference>
<dbReference type="EC" id="1.8.4.11" evidence="7"/>
<evidence type="ECO:0000256" key="4">
    <source>
        <dbReference type="ARBA" id="ARBA00047806"/>
    </source>
</evidence>
<comment type="catalytic activity">
    <reaction evidence="5">
        <text>L-methionyl-[protein] + [thioredoxin]-disulfide + H2O = L-methionyl-(R)-S-oxide-[protein] + [thioredoxin]-dithiol</text>
        <dbReference type="Rhea" id="RHEA:24164"/>
        <dbReference type="Rhea" id="RHEA-COMP:10698"/>
        <dbReference type="Rhea" id="RHEA-COMP:10700"/>
        <dbReference type="Rhea" id="RHEA-COMP:12313"/>
        <dbReference type="Rhea" id="RHEA-COMP:12314"/>
        <dbReference type="ChEBI" id="CHEBI:15377"/>
        <dbReference type="ChEBI" id="CHEBI:16044"/>
        <dbReference type="ChEBI" id="CHEBI:29950"/>
        <dbReference type="ChEBI" id="CHEBI:45764"/>
        <dbReference type="ChEBI" id="CHEBI:50058"/>
        <dbReference type="EC" id="1.8.4.12"/>
    </reaction>
</comment>
<sequence>MLKWIDIVKFTNSGNPVPAEKVVKTNEEWQKLLTAEQFRITRLKGTERSYSSEMCSLFEPGKYACVCCGTLLFDAAEKFESGTGWPSFTQPVSENAIAYNKDVSHGMMRVETVCNTCDAHLGHVFPDGPKPGGLRYCMNAVALKKVESDERKATFGGGCFWCTEAVFTLLKGVSRVESGYSGGRIDNPTYREVCSGLTGHAEVIEVTYNPGEISYADLLRIHLSTHNPTTLNRQGADAGTQYRSSIFYRNDEEKAIAQNVIAEMQPFYEDTIVTEIVPFEHFYKAEEYHQDYYANNAQEGYCQAVIDPKLKKFKELFKSRLKDTQDTAITKHE</sequence>
<comment type="caution">
    <text evidence="9">The sequence shown here is derived from an EMBL/GenBank/DDBJ whole genome shotgun (WGS) entry which is preliminary data.</text>
</comment>
<dbReference type="NCBIfam" id="TIGR00357">
    <property type="entry name" value="peptide-methionine (R)-S-oxide reductase MsrB"/>
    <property type="match status" value="1"/>
</dbReference>
<dbReference type="Gene3D" id="2.170.150.20">
    <property type="entry name" value="Peptide methionine sulfoxide reductase"/>
    <property type="match status" value="1"/>
</dbReference>
<evidence type="ECO:0000256" key="6">
    <source>
        <dbReference type="ARBA" id="ARBA00048782"/>
    </source>
</evidence>
<dbReference type="EMBL" id="JBBYHR010000006">
    <property type="protein sequence ID" value="MEL1245038.1"/>
    <property type="molecule type" value="Genomic_DNA"/>
</dbReference>
<dbReference type="InterPro" id="IPR036509">
    <property type="entry name" value="Met_Sox_Rdtase_MsrA_sf"/>
</dbReference>
<dbReference type="Gene3D" id="3.30.1060.10">
    <property type="entry name" value="Peptide methionine sulphoxide reductase MsrA"/>
    <property type="match status" value="1"/>
</dbReference>
<dbReference type="SUPFAM" id="SSF55068">
    <property type="entry name" value="Peptide methionine sulfoxide reductase"/>
    <property type="match status" value="1"/>
</dbReference>
<keyword evidence="2" id="KW-0511">Multifunctional enzyme</keyword>
<dbReference type="NCBIfam" id="NF004042">
    <property type="entry name" value="PRK05550.1"/>
    <property type="match status" value="1"/>
</dbReference>
<dbReference type="NCBIfam" id="TIGR00401">
    <property type="entry name" value="msrA"/>
    <property type="match status" value="1"/>
</dbReference>
<dbReference type="InterPro" id="IPR002569">
    <property type="entry name" value="Met_Sox_Rdtase_MsrA_dom"/>
</dbReference>
<reference evidence="9 10" key="1">
    <citation type="submission" date="2024-04" db="EMBL/GenBank/DDBJ databases">
        <title>Flavobacterium sp. DGU11 16S ribosomal RNA gene Genome sequencing and assembly.</title>
        <authorList>
            <person name="Park S."/>
        </authorList>
    </citation>
    <scope>NUCLEOTIDE SEQUENCE [LARGE SCALE GENOMIC DNA]</scope>
    <source>
        <strain evidence="9 10">DGU11</strain>
    </source>
</reference>
<protein>
    <recommendedName>
        <fullName evidence="7">Peptide methionine sulfoxide reductase MsrA</fullName>
        <shortName evidence="7">Protein-methionine-S-oxide reductase</shortName>
        <ecNumber evidence="7">1.8.4.11</ecNumber>
    </recommendedName>
    <alternativeName>
        <fullName evidence="7">Peptide-methionine (S)-S-oxide reductase</fullName>
        <shortName evidence="7">Peptide Met(O) reductase</shortName>
    </alternativeName>
</protein>
<proteinExistence type="inferred from homology"/>
<dbReference type="PANTHER" id="PTHR43774">
    <property type="entry name" value="PEPTIDE METHIONINE SULFOXIDE REDUCTASE"/>
    <property type="match status" value="1"/>
</dbReference>
<dbReference type="HAMAP" id="MF_01401">
    <property type="entry name" value="MsrA"/>
    <property type="match status" value="1"/>
</dbReference>
<dbReference type="InterPro" id="IPR002579">
    <property type="entry name" value="Met_Sox_Rdtase_MsrB_dom"/>
</dbReference>
<evidence type="ECO:0000256" key="2">
    <source>
        <dbReference type="ARBA" id="ARBA00023268"/>
    </source>
</evidence>
<comment type="function">
    <text evidence="3 7">Has an important function as a repair enzyme for proteins that have been inactivated by oxidation. Catalyzes the reversible oxidation-reduction of methionine sulfoxide in proteins to methionine.</text>
</comment>
<evidence type="ECO:0000256" key="7">
    <source>
        <dbReference type="HAMAP-Rule" id="MF_01401"/>
    </source>
</evidence>
<comment type="similarity">
    <text evidence="7">Belongs to the MsrA Met sulfoxide reductase family.</text>
</comment>
<dbReference type="Pfam" id="PF01625">
    <property type="entry name" value="PMSR"/>
    <property type="match status" value="1"/>
</dbReference>
<keyword evidence="1 7" id="KW-0560">Oxidoreductase</keyword>
<dbReference type="GO" id="GO:0008113">
    <property type="term" value="F:peptide-methionine (S)-S-oxide reductase activity"/>
    <property type="evidence" value="ECO:0007669"/>
    <property type="project" value="UniProtKB-EC"/>
</dbReference>
<evidence type="ECO:0000256" key="1">
    <source>
        <dbReference type="ARBA" id="ARBA00023002"/>
    </source>
</evidence>
<accession>A0ABU9HY11</accession>
<evidence type="ECO:0000256" key="5">
    <source>
        <dbReference type="ARBA" id="ARBA00048488"/>
    </source>
</evidence>
<name>A0ABU9HY11_9FLAO</name>
<feature type="domain" description="MsrB" evidence="8">
    <location>
        <begin position="26"/>
        <end position="148"/>
    </location>
</feature>
<organism evidence="9 10">
    <name type="scientific">Flavobacterium arundinis</name>
    <dbReference type="NCBI Taxonomy" id="3139143"/>
    <lineage>
        <taxon>Bacteria</taxon>
        <taxon>Pseudomonadati</taxon>
        <taxon>Bacteroidota</taxon>
        <taxon>Flavobacteriia</taxon>
        <taxon>Flavobacteriales</taxon>
        <taxon>Flavobacteriaceae</taxon>
        <taxon>Flavobacterium</taxon>
    </lineage>
</organism>
<feature type="active site" evidence="7">
    <location>
        <position position="159"/>
    </location>
</feature>
<dbReference type="PANTHER" id="PTHR43774:SF1">
    <property type="entry name" value="PEPTIDE METHIONINE SULFOXIDE REDUCTASE MSRA 2"/>
    <property type="match status" value="1"/>
</dbReference>
<dbReference type="PROSITE" id="PS51790">
    <property type="entry name" value="MSRB"/>
    <property type="match status" value="1"/>
</dbReference>
<dbReference type="Pfam" id="PF01641">
    <property type="entry name" value="SelR"/>
    <property type="match status" value="1"/>
</dbReference>